<feature type="compositionally biased region" description="Polar residues" evidence="1">
    <location>
        <begin position="177"/>
        <end position="186"/>
    </location>
</feature>
<organism evidence="2 3">
    <name type="scientific">Marasmius tenuissimus</name>
    <dbReference type="NCBI Taxonomy" id="585030"/>
    <lineage>
        <taxon>Eukaryota</taxon>
        <taxon>Fungi</taxon>
        <taxon>Dikarya</taxon>
        <taxon>Basidiomycota</taxon>
        <taxon>Agaricomycotina</taxon>
        <taxon>Agaricomycetes</taxon>
        <taxon>Agaricomycetidae</taxon>
        <taxon>Agaricales</taxon>
        <taxon>Marasmiineae</taxon>
        <taxon>Marasmiaceae</taxon>
        <taxon>Marasmius</taxon>
    </lineage>
</organism>
<evidence type="ECO:0000313" key="3">
    <source>
        <dbReference type="Proteomes" id="UP001437256"/>
    </source>
</evidence>
<feature type="region of interest" description="Disordered" evidence="1">
    <location>
        <begin position="254"/>
        <end position="278"/>
    </location>
</feature>
<keyword evidence="3" id="KW-1185">Reference proteome</keyword>
<name>A0ABR2ZZD1_9AGAR</name>
<evidence type="ECO:0008006" key="4">
    <source>
        <dbReference type="Google" id="ProtNLM"/>
    </source>
</evidence>
<feature type="compositionally biased region" description="Polar residues" evidence="1">
    <location>
        <begin position="195"/>
        <end position="206"/>
    </location>
</feature>
<dbReference type="EMBL" id="JBBXMP010000032">
    <property type="protein sequence ID" value="KAL0066743.1"/>
    <property type="molecule type" value="Genomic_DNA"/>
</dbReference>
<sequence>MTSSNSNFNFPDEPYAAFNIRLQSPQDRESDHTGQQGDYHDVEFDWQFFQNMGFNPCDGSSPEFDFNHLFGSTTTQGYPDLASSSRSSALIAGSECATAGPSISTCIPAADTLSSHVDASYGSIVSQDIDLLNGYQSSSFQLPDMQPKYPQQDSFAYSPSAMPQLWTQHPPPAWDFPSNSEWSCSDATPEDNDDNATSGWSSQESRSMLPPDVQRHSQLDSFLEEPSQQLIAIPSLPFKTPIVLGWPGPDVDLSTLIPPKPTPSAPEASRSSTVPSRFSSFRTGFRKDDGHVDVCRWRCRDGPWAGRPCGAVITSSGLPTHMRDFHRPFVFSEEDGYTICYLENTSVDCEWEGCGKKNHTPLHMKWSQLYRHIRTTHLNFLSKRCPLCNKWLSRADSYERHLELCKKKQEKAAEVRRMTNTRKYWL</sequence>
<gene>
    <name evidence="2" type="ORF">AAF712_006134</name>
</gene>
<accession>A0ABR2ZZD1</accession>
<feature type="region of interest" description="Disordered" evidence="1">
    <location>
        <begin position="166"/>
        <end position="214"/>
    </location>
</feature>
<protein>
    <recommendedName>
        <fullName evidence="4">C2H2-type domain-containing protein</fullName>
    </recommendedName>
</protein>
<feature type="compositionally biased region" description="Low complexity" evidence="1">
    <location>
        <begin position="269"/>
        <end position="278"/>
    </location>
</feature>
<evidence type="ECO:0000313" key="2">
    <source>
        <dbReference type="EMBL" id="KAL0066743.1"/>
    </source>
</evidence>
<comment type="caution">
    <text evidence="2">The sequence shown here is derived from an EMBL/GenBank/DDBJ whole genome shotgun (WGS) entry which is preliminary data.</text>
</comment>
<reference evidence="2 3" key="1">
    <citation type="submission" date="2024-05" db="EMBL/GenBank/DDBJ databases">
        <title>A draft genome resource for the thread blight pathogen Marasmius tenuissimus strain MS-2.</title>
        <authorList>
            <person name="Yulfo-Soto G.E."/>
            <person name="Baruah I.K."/>
            <person name="Amoako-Attah I."/>
            <person name="Bukari Y."/>
            <person name="Meinhardt L.W."/>
            <person name="Bailey B.A."/>
            <person name="Cohen S.P."/>
        </authorList>
    </citation>
    <scope>NUCLEOTIDE SEQUENCE [LARGE SCALE GENOMIC DNA]</scope>
    <source>
        <strain evidence="2 3">MS-2</strain>
    </source>
</reference>
<evidence type="ECO:0000256" key="1">
    <source>
        <dbReference type="SAM" id="MobiDB-lite"/>
    </source>
</evidence>
<dbReference type="Proteomes" id="UP001437256">
    <property type="component" value="Unassembled WGS sequence"/>
</dbReference>
<proteinExistence type="predicted"/>